<organism evidence="1 2">
    <name type="scientific">Scutellospora calospora</name>
    <dbReference type="NCBI Taxonomy" id="85575"/>
    <lineage>
        <taxon>Eukaryota</taxon>
        <taxon>Fungi</taxon>
        <taxon>Fungi incertae sedis</taxon>
        <taxon>Mucoromycota</taxon>
        <taxon>Glomeromycotina</taxon>
        <taxon>Glomeromycetes</taxon>
        <taxon>Diversisporales</taxon>
        <taxon>Gigasporaceae</taxon>
        <taxon>Scutellospora</taxon>
    </lineage>
</organism>
<feature type="non-terminal residue" evidence="1">
    <location>
        <position position="254"/>
    </location>
</feature>
<gene>
    <name evidence="1" type="ORF">SCALOS_LOCUS7895</name>
</gene>
<keyword evidence="2" id="KW-1185">Reference proteome</keyword>
<comment type="caution">
    <text evidence="1">The sequence shown here is derived from an EMBL/GenBank/DDBJ whole genome shotgun (WGS) entry which is preliminary data.</text>
</comment>
<dbReference type="EMBL" id="CAJVPM010019218">
    <property type="protein sequence ID" value="CAG8628741.1"/>
    <property type="molecule type" value="Genomic_DNA"/>
</dbReference>
<proteinExistence type="predicted"/>
<name>A0ACA9N1P8_9GLOM</name>
<evidence type="ECO:0000313" key="2">
    <source>
        <dbReference type="Proteomes" id="UP000789860"/>
    </source>
</evidence>
<protein>
    <submittedName>
        <fullName evidence="1">1691_t:CDS:1</fullName>
    </submittedName>
</protein>
<accession>A0ACA9N1P8</accession>
<sequence length="254" mass="29902">MESQALDLETSESSESLYKDNGTLKGHYLIEISGPLPHINEKIELSINDTFPNWAIAEHYIAQYGYQKGFVAIKVCNRTDKNGRLTNLYYKCEFGGTYQPKKTVNLQNQHNKDTRIFASINRQFSNECHEDIRYLVVNGRCDLSTIRSFLSAKYPDQPFFTRDLANVVAQLQREYRVKRNDASLLLTKLYEYKEIDPNWYIKPLIDPISNRLRGIFWMDPGQRERWIRFFDNYNKTRIAAQALMPDETIESFQW</sequence>
<reference evidence="1" key="1">
    <citation type="submission" date="2021-06" db="EMBL/GenBank/DDBJ databases">
        <authorList>
            <person name="Kallberg Y."/>
            <person name="Tangrot J."/>
            <person name="Rosling A."/>
        </authorList>
    </citation>
    <scope>NUCLEOTIDE SEQUENCE</scope>
    <source>
        <strain evidence="1">AU212A</strain>
    </source>
</reference>
<dbReference type="Proteomes" id="UP000789860">
    <property type="component" value="Unassembled WGS sequence"/>
</dbReference>
<evidence type="ECO:0000313" key="1">
    <source>
        <dbReference type="EMBL" id="CAG8628741.1"/>
    </source>
</evidence>